<keyword evidence="2" id="KW-1185">Reference proteome</keyword>
<dbReference type="Proteomes" id="UP000255070">
    <property type="component" value="Unassembled WGS sequence"/>
</dbReference>
<evidence type="ECO:0000313" key="2">
    <source>
        <dbReference type="Proteomes" id="UP000255070"/>
    </source>
</evidence>
<dbReference type="AlphaFoldDB" id="A0A8B4S944"/>
<proteinExistence type="predicted"/>
<accession>A0A8B4S944</accession>
<reference evidence="1 2" key="1">
    <citation type="submission" date="2018-06" db="EMBL/GenBank/DDBJ databases">
        <authorList>
            <consortium name="Pathogen Informatics"/>
            <person name="Doyle S."/>
        </authorList>
    </citation>
    <scope>NUCLEOTIDE SEQUENCE [LARGE SCALE GENOMIC DNA]</scope>
    <source>
        <strain evidence="1 2">NCTC10698</strain>
    </source>
</reference>
<sequence>MLLWNTASAAVFHMLALLSVTADFVLGVYERPGDWARISASGKQPPVPQG</sequence>
<protein>
    <submittedName>
        <fullName evidence="1">Uncharacterized protein</fullName>
    </submittedName>
</protein>
<comment type="caution">
    <text evidence="1">The sequence shown here is derived from an EMBL/GenBank/DDBJ whole genome shotgun (WGS) entry which is preliminary data.</text>
</comment>
<evidence type="ECO:0000313" key="1">
    <source>
        <dbReference type="EMBL" id="SUY79491.1"/>
    </source>
</evidence>
<gene>
    <name evidence="1" type="ORF">NCTC10698_04431</name>
</gene>
<name>A0A8B4S944_COMTE</name>
<organism evidence="1 2">
    <name type="scientific">Comamonas testosteroni</name>
    <name type="common">Pseudomonas testosteroni</name>
    <dbReference type="NCBI Taxonomy" id="285"/>
    <lineage>
        <taxon>Bacteria</taxon>
        <taxon>Pseudomonadati</taxon>
        <taxon>Pseudomonadota</taxon>
        <taxon>Betaproteobacteria</taxon>
        <taxon>Burkholderiales</taxon>
        <taxon>Comamonadaceae</taxon>
        <taxon>Comamonas</taxon>
    </lineage>
</organism>
<dbReference type="EMBL" id="UFXL01000001">
    <property type="protein sequence ID" value="SUY79491.1"/>
    <property type="molecule type" value="Genomic_DNA"/>
</dbReference>